<dbReference type="Gene3D" id="1.20.920.10">
    <property type="entry name" value="Bromodomain-like"/>
    <property type="match status" value="1"/>
</dbReference>
<feature type="region of interest" description="Disordered" evidence="18">
    <location>
        <begin position="1179"/>
        <end position="1232"/>
    </location>
</feature>
<evidence type="ECO:0000256" key="1">
    <source>
        <dbReference type="ARBA" id="ARBA00004123"/>
    </source>
</evidence>
<dbReference type="InterPro" id="IPR036427">
    <property type="entry name" value="Bromodomain-like_sf"/>
</dbReference>
<sequence>PPSKRTRRQNASEPSSSDTSPSPQTKGQRVSWDIPTYRTRSAAGFSHMNHRSEESGGGDHSHMNGHVELKRSCRVRKSQFEHLNQSLLFDQLVNSTAEAVLQEMDNISSIRQNREVERLRMWTRDTEEENMDMYSRVKRRKSMRRSTFSMPTHHKVLSKTEQEEEEEEGTEEEEDAEDDDEDDEGDEAEEAGEENDRPYNLRQRKTVQRYEAPPIEPVNRKQSNPSLFDTHRSPARRSHIRVKKHAIHSSDTTSSSDEERFERRKSKSMTRARNRCLPMNLAAEDLASGVLRDRVKVGASLADVDPMNLDTSVKFDSVGGLSNHIQSLKEMVVFPLLYPEIFEKFKIQPPRGCLFYGPPGTGKTLVARALANECSQGDRKVSFFMRKGADCLSKWVGESERQLRLLFDQAYLMRPSIIFFDEIDGLAPVRSSRQDQIHSSIVSTLLALMDGLDSRGEIVVIGATNRLDSIDPALRRPGRFDREFLFNLPDKKARKHILEIHTRDWNPKLAEPFVDELAEKCVGYCGADIKALCTEAALVALRRRYPQIYGSSVKLKLDVSSIVLGPGDFSKAMRTIVPASQRALAPPGRALSPTLRPLLATSFSMVLKALLRVFPHAQCTDRDNTHGGDNQLLEEDLYSDDDNEEGSASIYEVQPAASPERQLSSSATHRPFLHFSSSVLQQPTAYRPRLLLAGAPGSGQSSHLAPALLHHLDKLPVHRLDLPTLYSVSAKTPEESCAQVFREARRSVPSVVFMPHVSEWWETVGDTVKSTFLTLLQDVPSFSPVLIIATAETHYSQLSEEVRSIFQRAYGEVVTLCPPGEVDRRSFFSDLLLVQAARAPPRLRNAERCVEVLPVAEAPGPRVLSAEEQHRLVEQEENTLRELRLFLRDVTKRLATDKRFSIFSKPVDIEEVSDYLEVIRQPMDLSTVMTKIDTHKYLTAKDFLVDIDLICSNALEYNPDKDPGDKVIRHRACSLKDTAHAIFAAELDPEFDRMCEDIKEARRKRGKKIIKIKQEFLLSSFFFFLFIIDHIKRKLRRRPSWGRGIIRKKKTYKKGTEEEEEEPEVEAAGPSDSCLTQDEESSCDTMGPQPNGHHHAPSTEEESSNEPPVAALAKPPGASEARDEPASKEDDPRAKEAESDCHTGQADFKLLIETPTDAEVQPKHTEALLMSQVECVNGNESMDSLDSQSLNISRDAEKRTPQSTSEGPNKPEQDEHKDKHESHPTQEHPPQDGRAVIETDLQMLHFHAPISALNLCDQLFSTVSFCCLLLLLAYLWALAVSAECDFISKYTLNTLFVMRLCVSYQALLDMVVRKSEGYSVEQLERLYSLLSQCIYQHRREYDKTQLLEVRHRHTHTHTHTHTGLGNMWKCCPVVSTKSSQP</sequence>
<dbReference type="Pfam" id="PF00439">
    <property type="entry name" value="Bromodomain"/>
    <property type="match status" value="1"/>
</dbReference>
<dbReference type="FunFam" id="1.20.920.10:FF:000021">
    <property type="entry name" value="ATPase family AAA domain-containing protein 2"/>
    <property type="match status" value="1"/>
</dbReference>
<evidence type="ECO:0000256" key="15">
    <source>
        <dbReference type="ARBA" id="ARBA00049360"/>
    </source>
</evidence>
<keyword evidence="22" id="KW-1185">Reference proteome</keyword>
<keyword evidence="11 17" id="KW-0103">Bromodomain</keyword>
<dbReference type="FunFam" id="1.10.8.60:FF:000016">
    <property type="entry name" value="ATPase family AAA domain-containing protein 2B"/>
    <property type="match status" value="1"/>
</dbReference>
<dbReference type="GO" id="GO:0006337">
    <property type="term" value="P:nucleosome disassembly"/>
    <property type="evidence" value="ECO:0007669"/>
    <property type="project" value="TreeGrafter"/>
</dbReference>
<comment type="subcellular location">
    <subcellularLocation>
        <location evidence="1">Nucleus</location>
    </subcellularLocation>
</comment>
<dbReference type="InterPro" id="IPR003593">
    <property type="entry name" value="AAA+_ATPase"/>
</dbReference>
<evidence type="ECO:0000256" key="9">
    <source>
        <dbReference type="ARBA" id="ARBA00023015"/>
    </source>
</evidence>
<feature type="compositionally biased region" description="Basic and acidic residues" evidence="18">
    <location>
        <begin position="1209"/>
        <end position="1232"/>
    </location>
</feature>
<dbReference type="PANTHER" id="PTHR23069">
    <property type="entry name" value="AAA DOMAIN-CONTAINING"/>
    <property type="match status" value="1"/>
</dbReference>
<dbReference type="InterPro" id="IPR045199">
    <property type="entry name" value="ATAD2-like"/>
</dbReference>
<name>A0A7N9AXY9_9TELE</name>
<comment type="catalytic activity">
    <reaction evidence="15">
        <text>ATP + H2O = ADP + phosphate + H(+)</text>
        <dbReference type="Rhea" id="RHEA:13065"/>
        <dbReference type="ChEBI" id="CHEBI:15377"/>
        <dbReference type="ChEBI" id="CHEBI:15378"/>
        <dbReference type="ChEBI" id="CHEBI:30616"/>
        <dbReference type="ChEBI" id="CHEBI:43474"/>
        <dbReference type="ChEBI" id="CHEBI:456216"/>
    </reaction>
</comment>
<dbReference type="GO" id="GO:0003682">
    <property type="term" value="F:chromatin binding"/>
    <property type="evidence" value="ECO:0007669"/>
    <property type="project" value="TreeGrafter"/>
</dbReference>
<dbReference type="Proteomes" id="UP000261640">
    <property type="component" value="Unplaced"/>
</dbReference>
<reference evidence="21" key="1">
    <citation type="submission" date="2025-08" db="UniProtKB">
        <authorList>
            <consortium name="Ensembl"/>
        </authorList>
    </citation>
    <scope>IDENTIFICATION</scope>
</reference>
<dbReference type="GO" id="GO:0045815">
    <property type="term" value="P:transcription initiation-coupled chromatin remodeling"/>
    <property type="evidence" value="ECO:0007669"/>
    <property type="project" value="TreeGrafter"/>
</dbReference>
<dbReference type="SUPFAM" id="SSF47370">
    <property type="entry name" value="Bromodomain"/>
    <property type="match status" value="1"/>
</dbReference>
<feature type="transmembrane region" description="Helical" evidence="19">
    <location>
        <begin position="1259"/>
        <end position="1278"/>
    </location>
</feature>
<proteinExistence type="inferred from homology"/>
<dbReference type="Gene3D" id="1.10.8.60">
    <property type="match status" value="1"/>
</dbReference>
<feature type="compositionally biased region" description="Basic residues" evidence="18">
    <location>
        <begin position="263"/>
        <end position="272"/>
    </location>
</feature>
<dbReference type="SMART" id="SM00382">
    <property type="entry name" value="AAA"/>
    <property type="match status" value="2"/>
</dbReference>
<keyword evidence="3" id="KW-1017">Isopeptide bond</keyword>
<dbReference type="SUPFAM" id="SSF52540">
    <property type="entry name" value="P-loop containing nucleoside triphosphate hydrolases"/>
    <property type="match status" value="2"/>
</dbReference>
<evidence type="ECO:0000256" key="2">
    <source>
        <dbReference type="ARBA" id="ARBA00006914"/>
    </source>
</evidence>
<dbReference type="FunFam" id="3.40.50.300:FF:000061">
    <property type="entry name" value="ATPase family, AAA domain-containing 2"/>
    <property type="match status" value="1"/>
</dbReference>
<dbReference type="GO" id="GO:0042393">
    <property type="term" value="F:histone binding"/>
    <property type="evidence" value="ECO:0007669"/>
    <property type="project" value="TreeGrafter"/>
</dbReference>
<evidence type="ECO:0000256" key="13">
    <source>
        <dbReference type="ARBA" id="ARBA00023163"/>
    </source>
</evidence>
<organism evidence="21 22">
    <name type="scientific">Mastacembelus armatus</name>
    <name type="common">zig-zag eel</name>
    <dbReference type="NCBI Taxonomy" id="205130"/>
    <lineage>
        <taxon>Eukaryota</taxon>
        <taxon>Metazoa</taxon>
        <taxon>Chordata</taxon>
        <taxon>Craniata</taxon>
        <taxon>Vertebrata</taxon>
        <taxon>Euteleostomi</taxon>
        <taxon>Actinopterygii</taxon>
        <taxon>Neopterygii</taxon>
        <taxon>Teleostei</taxon>
        <taxon>Neoteleostei</taxon>
        <taxon>Acanthomorphata</taxon>
        <taxon>Anabantaria</taxon>
        <taxon>Synbranchiformes</taxon>
        <taxon>Mastacembelidae</taxon>
        <taxon>Mastacembelus</taxon>
    </lineage>
</organism>
<evidence type="ECO:0000256" key="6">
    <source>
        <dbReference type="ARBA" id="ARBA00022801"/>
    </source>
</evidence>
<dbReference type="CDD" id="cd05528">
    <property type="entry name" value="Bromo_AAA"/>
    <property type="match status" value="1"/>
</dbReference>
<dbReference type="PROSITE" id="PS00674">
    <property type="entry name" value="AAA"/>
    <property type="match status" value="1"/>
</dbReference>
<feature type="compositionally biased region" description="Basic residues" evidence="18">
    <location>
        <begin position="233"/>
        <end position="247"/>
    </location>
</feature>
<evidence type="ECO:0000256" key="19">
    <source>
        <dbReference type="SAM" id="Phobius"/>
    </source>
</evidence>
<dbReference type="InterPro" id="IPR003959">
    <property type="entry name" value="ATPase_AAA_core"/>
</dbReference>
<evidence type="ECO:0000256" key="17">
    <source>
        <dbReference type="PROSITE-ProRule" id="PRU00035"/>
    </source>
</evidence>
<dbReference type="InterPro" id="IPR041569">
    <property type="entry name" value="AAA_lid_3"/>
</dbReference>
<keyword evidence="7" id="KW-0067">ATP-binding</keyword>
<dbReference type="InterPro" id="IPR003960">
    <property type="entry name" value="ATPase_AAA_CS"/>
</dbReference>
<keyword evidence="6" id="KW-0378">Hydrolase</keyword>
<dbReference type="PANTHER" id="PTHR23069:SF5">
    <property type="entry name" value="ATPASE FAMILY AAA DOMAIN-CONTAINING PROTEIN 2B"/>
    <property type="match status" value="1"/>
</dbReference>
<evidence type="ECO:0000256" key="12">
    <source>
        <dbReference type="ARBA" id="ARBA00023159"/>
    </source>
</evidence>
<evidence type="ECO:0000256" key="18">
    <source>
        <dbReference type="SAM" id="MobiDB-lite"/>
    </source>
</evidence>
<keyword evidence="5" id="KW-0547">Nucleotide-binding</keyword>
<reference evidence="21" key="2">
    <citation type="submission" date="2025-09" db="UniProtKB">
        <authorList>
            <consortium name="Ensembl"/>
        </authorList>
    </citation>
    <scope>IDENTIFICATION</scope>
</reference>
<comment type="similarity">
    <text evidence="2">Belongs to the AAA ATPase family.</text>
</comment>
<dbReference type="FunFam" id="3.40.50.300:FF:000699">
    <property type="entry name" value="ATPase family AAA domain-containing protein 2B"/>
    <property type="match status" value="1"/>
</dbReference>
<feature type="compositionally biased region" description="Acidic residues" evidence="18">
    <location>
        <begin position="162"/>
        <end position="193"/>
    </location>
</feature>
<dbReference type="GO" id="GO:0006334">
    <property type="term" value="P:nucleosome assembly"/>
    <property type="evidence" value="ECO:0007669"/>
    <property type="project" value="TreeGrafter"/>
</dbReference>
<dbReference type="GeneTree" id="ENSGT00550000074694"/>
<dbReference type="PROSITE" id="PS00633">
    <property type="entry name" value="BROMODOMAIN_1"/>
    <property type="match status" value="1"/>
</dbReference>
<keyword evidence="10" id="KW-0175">Coiled coil</keyword>
<evidence type="ECO:0000256" key="14">
    <source>
        <dbReference type="ARBA" id="ARBA00023242"/>
    </source>
</evidence>
<dbReference type="InterPro" id="IPR018359">
    <property type="entry name" value="Bromodomain_CS"/>
</dbReference>
<keyword evidence="19" id="KW-0472">Membrane</keyword>
<dbReference type="GO" id="GO:0016887">
    <property type="term" value="F:ATP hydrolysis activity"/>
    <property type="evidence" value="ECO:0007669"/>
    <property type="project" value="InterPro"/>
</dbReference>
<evidence type="ECO:0000313" key="22">
    <source>
        <dbReference type="Proteomes" id="UP000261640"/>
    </source>
</evidence>
<evidence type="ECO:0000256" key="4">
    <source>
        <dbReference type="ARBA" id="ARBA00022553"/>
    </source>
</evidence>
<dbReference type="InterPro" id="IPR001487">
    <property type="entry name" value="Bromodomain"/>
</dbReference>
<keyword evidence="12" id="KW-0010">Activator</keyword>
<evidence type="ECO:0000256" key="10">
    <source>
        <dbReference type="ARBA" id="ARBA00023054"/>
    </source>
</evidence>
<dbReference type="GO" id="GO:0005524">
    <property type="term" value="F:ATP binding"/>
    <property type="evidence" value="ECO:0007669"/>
    <property type="project" value="UniProtKB-KW"/>
</dbReference>
<feature type="compositionally biased region" description="Low complexity" evidence="18">
    <location>
        <begin position="12"/>
        <end position="23"/>
    </location>
</feature>
<keyword evidence="8" id="KW-0832">Ubl conjugation</keyword>
<feature type="region of interest" description="Disordered" evidence="18">
    <location>
        <begin position="1"/>
        <end position="63"/>
    </location>
</feature>
<dbReference type="CDD" id="cd19517">
    <property type="entry name" value="RecA-like_Yta7-like"/>
    <property type="match status" value="1"/>
</dbReference>
<evidence type="ECO:0000256" key="11">
    <source>
        <dbReference type="ARBA" id="ARBA00023117"/>
    </source>
</evidence>
<dbReference type="Ensembl" id="ENSMAMT00000066212.1">
    <property type="protein sequence ID" value="ENSMAMP00000053887.1"/>
    <property type="gene ID" value="ENSMAMG00000011848.2"/>
</dbReference>
<keyword evidence="13" id="KW-0804">Transcription</keyword>
<accession>A0A7N9AXY9</accession>
<dbReference type="SMART" id="SM00297">
    <property type="entry name" value="BROMO"/>
    <property type="match status" value="1"/>
</dbReference>
<dbReference type="InterPro" id="IPR027417">
    <property type="entry name" value="P-loop_NTPase"/>
</dbReference>
<evidence type="ECO:0000256" key="8">
    <source>
        <dbReference type="ARBA" id="ARBA00022843"/>
    </source>
</evidence>
<dbReference type="GO" id="GO:0005654">
    <property type="term" value="C:nucleoplasm"/>
    <property type="evidence" value="ECO:0007669"/>
    <property type="project" value="UniProtKB-ARBA"/>
</dbReference>
<evidence type="ECO:0000313" key="21">
    <source>
        <dbReference type="Ensembl" id="ENSMAMP00000053887.1"/>
    </source>
</evidence>
<protein>
    <recommendedName>
        <fullName evidence="16">ATPase family AAA domain-containing protein 2</fullName>
    </recommendedName>
</protein>
<feature type="compositionally biased region" description="Polar residues" evidence="18">
    <location>
        <begin position="1179"/>
        <end position="1192"/>
    </location>
</feature>
<evidence type="ECO:0000259" key="20">
    <source>
        <dbReference type="PROSITE" id="PS50014"/>
    </source>
</evidence>
<keyword evidence="14" id="KW-0539">Nucleus</keyword>
<keyword evidence="4" id="KW-0597">Phosphoprotein</keyword>
<feature type="region of interest" description="Disordered" evidence="18">
    <location>
        <begin position="136"/>
        <end position="272"/>
    </location>
</feature>
<evidence type="ECO:0000256" key="5">
    <source>
        <dbReference type="ARBA" id="ARBA00022741"/>
    </source>
</evidence>
<feature type="compositionally biased region" description="Basic and acidic residues" evidence="18">
    <location>
        <begin position="50"/>
        <end position="63"/>
    </location>
</feature>
<evidence type="ECO:0000256" key="7">
    <source>
        <dbReference type="ARBA" id="ARBA00022840"/>
    </source>
</evidence>
<feature type="compositionally biased region" description="Basic and acidic residues" evidence="18">
    <location>
        <begin position="1120"/>
        <end position="1141"/>
    </location>
</feature>
<dbReference type="Pfam" id="PF00004">
    <property type="entry name" value="AAA"/>
    <property type="match status" value="2"/>
</dbReference>
<feature type="domain" description="Bromo" evidence="20">
    <location>
        <begin position="895"/>
        <end position="958"/>
    </location>
</feature>
<dbReference type="Pfam" id="PF17862">
    <property type="entry name" value="AAA_lid_3"/>
    <property type="match status" value="1"/>
</dbReference>
<keyword evidence="9" id="KW-0805">Transcription regulation</keyword>
<dbReference type="PRINTS" id="PR00503">
    <property type="entry name" value="BROMODOMAIN"/>
</dbReference>
<evidence type="ECO:0000256" key="3">
    <source>
        <dbReference type="ARBA" id="ARBA00022499"/>
    </source>
</evidence>
<keyword evidence="19" id="KW-1133">Transmembrane helix</keyword>
<evidence type="ECO:0000256" key="16">
    <source>
        <dbReference type="ARBA" id="ARBA00071858"/>
    </source>
</evidence>
<keyword evidence="19" id="KW-0812">Transmembrane</keyword>
<dbReference type="PROSITE" id="PS50014">
    <property type="entry name" value="BROMODOMAIN_2"/>
    <property type="match status" value="1"/>
</dbReference>
<dbReference type="Gene3D" id="3.40.50.300">
    <property type="entry name" value="P-loop containing nucleotide triphosphate hydrolases"/>
    <property type="match status" value="2"/>
</dbReference>
<feature type="region of interest" description="Disordered" evidence="18">
    <location>
        <begin position="1051"/>
        <end position="1145"/>
    </location>
</feature>